<keyword evidence="4" id="KW-0539">Nucleus</keyword>
<feature type="compositionally biased region" description="Basic and acidic residues" evidence="5">
    <location>
        <begin position="187"/>
        <end position="196"/>
    </location>
</feature>
<feature type="region of interest" description="Disordered" evidence="5">
    <location>
        <begin position="35"/>
        <end position="67"/>
    </location>
</feature>
<keyword evidence="2" id="KW-0805">Transcription regulation</keyword>
<proteinExistence type="predicted"/>
<organism evidence="7 8">
    <name type="scientific">Linum tenue</name>
    <dbReference type="NCBI Taxonomy" id="586396"/>
    <lineage>
        <taxon>Eukaryota</taxon>
        <taxon>Viridiplantae</taxon>
        <taxon>Streptophyta</taxon>
        <taxon>Embryophyta</taxon>
        <taxon>Tracheophyta</taxon>
        <taxon>Spermatophyta</taxon>
        <taxon>Magnoliopsida</taxon>
        <taxon>eudicotyledons</taxon>
        <taxon>Gunneridae</taxon>
        <taxon>Pentapetalae</taxon>
        <taxon>rosids</taxon>
        <taxon>fabids</taxon>
        <taxon>Malpighiales</taxon>
        <taxon>Linaceae</taxon>
        <taxon>Linum</taxon>
    </lineage>
</organism>
<dbReference type="Proteomes" id="UP001154282">
    <property type="component" value="Unassembled WGS sequence"/>
</dbReference>
<dbReference type="InterPro" id="IPR036638">
    <property type="entry name" value="HLH_DNA-bd_sf"/>
</dbReference>
<feature type="compositionally biased region" description="Basic residues" evidence="5">
    <location>
        <begin position="38"/>
        <end position="54"/>
    </location>
</feature>
<evidence type="ECO:0000256" key="3">
    <source>
        <dbReference type="ARBA" id="ARBA00023163"/>
    </source>
</evidence>
<protein>
    <recommendedName>
        <fullName evidence="6">BHLH domain-containing protein</fullName>
    </recommendedName>
</protein>
<dbReference type="InterPro" id="IPR044273">
    <property type="entry name" value="PIF3-like"/>
</dbReference>
<dbReference type="SMART" id="SM00353">
    <property type="entry name" value="HLH"/>
    <property type="match status" value="1"/>
</dbReference>
<dbReference type="InterPro" id="IPR047265">
    <property type="entry name" value="PIF1-like_bHLH"/>
</dbReference>
<comment type="caution">
    <text evidence="7">The sequence shown here is derived from an EMBL/GenBank/DDBJ whole genome shotgun (WGS) entry which is preliminary data.</text>
</comment>
<gene>
    <name evidence="7" type="ORF">LITE_LOCUS38438</name>
</gene>
<dbReference type="GO" id="GO:0003700">
    <property type="term" value="F:DNA-binding transcription factor activity"/>
    <property type="evidence" value="ECO:0007669"/>
    <property type="project" value="InterPro"/>
</dbReference>
<dbReference type="PANTHER" id="PTHR46807:SF1">
    <property type="entry name" value="TRANSCRIPTION FACTOR PIF3"/>
    <property type="match status" value="1"/>
</dbReference>
<feature type="compositionally biased region" description="Basic and acidic residues" evidence="5">
    <location>
        <begin position="231"/>
        <end position="240"/>
    </location>
</feature>
<dbReference type="SUPFAM" id="SSF47459">
    <property type="entry name" value="HLH, helix-loop-helix DNA-binding domain"/>
    <property type="match status" value="1"/>
</dbReference>
<dbReference type="GO" id="GO:0010017">
    <property type="term" value="P:red or far-red light signaling pathway"/>
    <property type="evidence" value="ECO:0007669"/>
    <property type="project" value="UniProtKB-ARBA"/>
</dbReference>
<dbReference type="EMBL" id="CAMGYJ010000009">
    <property type="protein sequence ID" value="CAI0470111.1"/>
    <property type="molecule type" value="Genomic_DNA"/>
</dbReference>
<dbReference type="AlphaFoldDB" id="A0AAV0PIM1"/>
<evidence type="ECO:0000259" key="6">
    <source>
        <dbReference type="PROSITE" id="PS50888"/>
    </source>
</evidence>
<evidence type="ECO:0000256" key="5">
    <source>
        <dbReference type="SAM" id="MobiDB-lite"/>
    </source>
</evidence>
<dbReference type="PANTHER" id="PTHR46807">
    <property type="entry name" value="TRANSCRIPTION FACTOR PIF3"/>
    <property type="match status" value="1"/>
</dbReference>
<dbReference type="GO" id="GO:0005634">
    <property type="term" value="C:nucleus"/>
    <property type="evidence" value="ECO:0007669"/>
    <property type="project" value="UniProtKB-SubCell"/>
</dbReference>
<evidence type="ECO:0000313" key="8">
    <source>
        <dbReference type="Proteomes" id="UP001154282"/>
    </source>
</evidence>
<dbReference type="InterPro" id="IPR011598">
    <property type="entry name" value="bHLH_dom"/>
</dbReference>
<evidence type="ECO:0000256" key="1">
    <source>
        <dbReference type="ARBA" id="ARBA00004123"/>
    </source>
</evidence>
<feature type="compositionally biased region" description="Polar residues" evidence="5">
    <location>
        <begin position="117"/>
        <end position="138"/>
    </location>
</feature>
<comment type="subcellular location">
    <subcellularLocation>
        <location evidence="1">Nucleus</location>
    </subcellularLocation>
</comment>
<sequence>MAEDSNLPHKLASLPMIHGVEEGVAELVWESGQPLARHPSRSRPSQLHRLKRPRLGFGANDQTGFEPHVVPQYRDLDNHHPSSGEAAAFNNELVPKVPDYQFNLGWGPFAQMLMDNPSPQQQQQGTHSCSTDSTNCPNSSSRLDLLTRSSNGGKSSIPVESTLVESGSKSVKRFDLLAPPDEQSEAVSRDSDTRAKRAKIEANAAAGGDENPDHRKESACCSLAASNDFERLKNTHHEDTTETAQRGRKKKRRSAEVHNQSEKRRRAKINKKLQVLQDMIPNANKIDKASLLDEAIEYMKGLQLQLQIMAMGRGLMMQSMMLPGFQAPQMAQPPSMGMGMGMAMGMNTQMGLGCNPTPLTNSPLLGLPGQMLPLTMPQLQPFSAMPTGGSSSTPSIPMPAMELMGSAPPFVGTRDAAFQGTNPEMLNMEDQKDG</sequence>
<name>A0AAV0PIM1_9ROSI</name>
<dbReference type="GO" id="GO:0046983">
    <property type="term" value="F:protein dimerization activity"/>
    <property type="evidence" value="ECO:0007669"/>
    <property type="project" value="InterPro"/>
</dbReference>
<dbReference type="Pfam" id="PF00010">
    <property type="entry name" value="HLH"/>
    <property type="match status" value="1"/>
</dbReference>
<accession>A0AAV0PIM1</accession>
<feature type="region of interest" description="Disordered" evidence="5">
    <location>
        <begin position="231"/>
        <end position="266"/>
    </location>
</feature>
<evidence type="ECO:0000313" key="7">
    <source>
        <dbReference type="EMBL" id="CAI0470111.1"/>
    </source>
</evidence>
<feature type="compositionally biased region" description="Low complexity" evidence="5">
    <location>
        <begin position="139"/>
        <end position="150"/>
    </location>
</feature>
<keyword evidence="8" id="KW-1185">Reference proteome</keyword>
<dbReference type="CDD" id="cd11445">
    <property type="entry name" value="bHLH_AtPIF_like"/>
    <property type="match status" value="1"/>
</dbReference>
<dbReference type="PROSITE" id="PS50888">
    <property type="entry name" value="BHLH"/>
    <property type="match status" value="1"/>
</dbReference>
<evidence type="ECO:0000256" key="2">
    <source>
        <dbReference type="ARBA" id="ARBA00023015"/>
    </source>
</evidence>
<dbReference type="Gene3D" id="4.10.280.10">
    <property type="entry name" value="Helix-loop-helix DNA-binding domain"/>
    <property type="match status" value="1"/>
</dbReference>
<evidence type="ECO:0000256" key="4">
    <source>
        <dbReference type="ARBA" id="ARBA00023242"/>
    </source>
</evidence>
<feature type="domain" description="BHLH" evidence="6">
    <location>
        <begin position="253"/>
        <end position="302"/>
    </location>
</feature>
<reference evidence="7" key="1">
    <citation type="submission" date="2022-08" db="EMBL/GenBank/DDBJ databases">
        <authorList>
            <person name="Gutierrez-Valencia J."/>
        </authorList>
    </citation>
    <scope>NUCLEOTIDE SEQUENCE</scope>
</reference>
<keyword evidence="3" id="KW-0804">Transcription</keyword>
<feature type="region of interest" description="Disordered" evidence="5">
    <location>
        <begin position="111"/>
        <end position="196"/>
    </location>
</feature>